<keyword evidence="2 3" id="KW-0040">ANK repeat</keyword>
<evidence type="ECO:0000313" key="5">
    <source>
        <dbReference type="EnsemblMetazoa" id="G16607.1:cds"/>
    </source>
</evidence>
<protein>
    <recommendedName>
        <fullName evidence="4">SOCS box domain-containing protein</fullName>
    </recommendedName>
</protein>
<evidence type="ECO:0000313" key="6">
    <source>
        <dbReference type="Proteomes" id="UP000005408"/>
    </source>
</evidence>
<dbReference type="AlphaFoldDB" id="A0A8W8J3Q8"/>
<feature type="repeat" description="ANK" evidence="3">
    <location>
        <begin position="213"/>
        <end position="245"/>
    </location>
</feature>
<feature type="repeat" description="ANK" evidence="3">
    <location>
        <begin position="176"/>
        <end position="212"/>
    </location>
</feature>
<evidence type="ECO:0000259" key="4">
    <source>
        <dbReference type="PROSITE" id="PS50225"/>
    </source>
</evidence>
<dbReference type="PROSITE" id="PS50088">
    <property type="entry name" value="ANK_REPEAT"/>
    <property type="match status" value="5"/>
</dbReference>
<dbReference type="SMART" id="SM00248">
    <property type="entry name" value="ANK"/>
    <property type="match status" value="6"/>
</dbReference>
<dbReference type="Pfam" id="PF12796">
    <property type="entry name" value="Ank_2"/>
    <property type="match status" value="2"/>
</dbReference>
<accession>A0A8W8J3Q8</accession>
<evidence type="ECO:0000256" key="1">
    <source>
        <dbReference type="ARBA" id="ARBA00022737"/>
    </source>
</evidence>
<dbReference type="PANTHER" id="PTHR24171:SF9">
    <property type="entry name" value="ANKYRIN REPEAT DOMAIN-CONTAINING PROTEIN 39"/>
    <property type="match status" value="1"/>
</dbReference>
<feature type="repeat" description="ANK" evidence="3">
    <location>
        <begin position="143"/>
        <end position="175"/>
    </location>
</feature>
<dbReference type="InterPro" id="IPR001496">
    <property type="entry name" value="SOCS_box"/>
</dbReference>
<dbReference type="PROSITE" id="PS50297">
    <property type="entry name" value="ANK_REP_REGION"/>
    <property type="match status" value="4"/>
</dbReference>
<dbReference type="InterPro" id="IPR036770">
    <property type="entry name" value="Ankyrin_rpt-contain_sf"/>
</dbReference>
<dbReference type="GO" id="GO:0035556">
    <property type="term" value="P:intracellular signal transduction"/>
    <property type="evidence" value="ECO:0007669"/>
    <property type="project" value="InterPro"/>
</dbReference>
<organism evidence="5 6">
    <name type="scientific">Magallana gigas</name>
    <name type="common">Pacific oyster</name>
    <name type="synonym">Crassostrea gigas</name>
    <dbReference type="NCBI Taxonomy" id="29159"/>
    <lineage>
        <taxon>Eukaryota</taxon>
        <taxon>Metazoa</taxon>
        <taxon>Spiralia</taxon>
        <taxon>Lophotrochozoa</taxon>
        <taxon>Mollusca</taxon>
        <taxon>Bivalvia</taxon>
        <taxon>Autobranchia</taxon>
        <taxon>Pteriomorphia</taxon>
        <taxon>Ostreida</taxon>
        <taxon>Ostreoidea</taxon>
        <taxon>Ostreidae</taxon>
        <taxon>Magallana</taxon>
    </lineage>
</organism>
<dbReference type="PROSITE" id="PS50225">
    <property type="entry name" value="SOCS"/>
    <property type="match status" value="1"/>
</dbReference>
<evidence type="ECO:0000256" key="2">
    <source>
        <dbReference type="ARBA" id="ARBA00023043"/>
    </source>
</evidence>
<feature type="domain" description="SOCS box" evidence="4">
    <location>
        <begin position="313"/>
        <end position="364"/>
    </location>
</feature>
<keyword evidence="1" id="KW-0677">Repeat</keyword>
<feature type="repeat" description="ANK" evidence="3">
    <location>
        <begin position="69"/>
        <end position="97"/>
    </location>
</feature>
<dbReference type="SUPFAM" id="SSF158235">
    <property type="entry name" value="SOCS box-like"/>
    <property type="match status" value="1"/>
</dbReference>
<name>A0A8W8J3Q8_MAGGI</name>
<dbReference type="Gene3D" id="1.25.40.20">
    <property type="entry name" value="Ankyrin repeat-containing domain"/>
    <property type="match status" value="2"/>
</dbReference>
<feature type="repeat" description="ANK" evidence="3">
    <location>
        <begin position="110"/>
        <end position="142"/>
    </location>
</feature>
<dbReference type="InterPro" id="IPR036036">
    <property type="entry name" value="SOCS_box-like_dom_sf"/>
</dbReference>
<sequence>MKSPTISYEKILTLANRRPSDEYVKTPRRGYRKLNPFLCVGKMGNSKSSKSTRYYDDDIPTLKSLEMPQKERDLHLAVMANDREGVKLFISHGADINYPWSNPLIPSVKDSTTPLLAAVSLNHVEITEILIKAGADINLTDRNSCSPLYKAAFHGRPVLIEMLLKAGADINQADKEGQTPLYICVQNAFVHSSYAAVECLLSAGASINRCDNSGRFPIHVAAHWKLKDMIRILLNVNSDVNKLDNHGRTPLYVCVSSLSTGLYKEDLKYQVPCIKVLYAAGCDMLNLVDWLKWKGPGIPLELMRDDPNFLTWYKKNMNSPHSLMNLCRKVIQQRLSRKKKLFEQTHRLPVPPKMKIYLSRIMFYLPAYDPESDPESLD</sequence>
<dbReference type="Proteomes" id="UP000005408">
    <property type="component" value="Unassembled WGS sequence"/>
</dbReference>
<keyword evidence="6" id="KW-1185">Reference proteome</keyword>
<dbReference type="SUPFAM" id="SSF48403">
    <property type="entry name" value="Ankyrin repeat"/>
    <property type="match status" value="1"/>
</dbReference>
<proteinExistence type="predicted"/>
<reference evidence="5" key="1">
    <citation type="submission" date="2022-08" db="UniProtKB">
        <authorList>
            <consortium name="EnsemblMetazoa"/>
        </authorList>
    </citation>
    <scope>IDENTIFICATION</scope>
    <source>
        <strain evidence="5">05x7-T-G4-1.051#20</strain>
    </source>
</reference>
<dbReference type="InterPro" id="IPR002110">
    <property type="entry name" value="Ankyrin_rpt"/>
</dbReference>
<evidence type="ECO:0000256" key="3">
    <source>
        <dbReference type="PROSITE-ProRule" id="PRU00023"/>
    </source>
</evidence>
<dbReference type="EnsemblMetazoa" id="G16607.1">
    <property type="protein sequence ID" value="G16607.1:cds"/>
    <property type="gene ID" value="G16607"/>
</dbReference>
<dbReference type="PANTHER" id="PTHR24171">
    <property type="entry name" value="ANKYRIN REPEAT DOMAIN-CONTAINING PROTEIN 39-RELATED"/>
    <property type="match status" value="1"/>
</dbReference>
<dbReference type="Pfam" id="PF07525">
    <property type="entry name" value="SOCS_box"/>
    <property type="match status" value="1"/>
</dbReference>